<name>A0A6J6EU31_9ZZZZ</name>
<evidence type="ECO:0000313" key="2">
    <source>
        <dbReference type="EMBL" id="CAB4578374.1"/>
    </source>
</evidence>
<proteinExistence type="predicted"/>
<dbReference type="EMBL" id="CAEZTS010000060">
    <property type="protein sequence ID" value="CAB4578374.1"/>
    <property type="molecule type" value="Genomic_DNA"/>
</dbReference>
<protein>
    <submittedName>
        <fullName evidence="2">Unannotated protein</fullName>
    </submittedName>
</protein>
<dbReference type="AlphaFoldDB" id="A0A6J6EU31"/>
<sequence length="244" mass="26926">MIHPERHEIALVHPDEVGPHVDRAFEFVLVVDLDQCVQSHRPRDTVEFGQLSRRQRRGDQQHAVGPHQAGVENVENVDREVLAQHRQTTGRRCGLEIPDGSPEEFLVGEHREATGSSVPVLVGQDRGIEADGEVALRRRTTFDLGDHAQTFGRIDLQSRSEAPCRTHGQTPRRQVVTIALVALGTPAVPRDDSVEIRRRSAQDQAPLPPMGVTKINSGRPARKGMIDGPRALKASDPMCTVRAS</sequence>
<accession>A0A6J6EU31</accession>
<feature type="region of interest" description="Disordered" evidence="1">
    <location>
        <begin position="43"/>
        <end position="69"/>
    </location>
</feature>
<organism evidence="2">
    <name type="scientific">freshwater metagenome</name>
    <dbReference type="NCBI Taxonomy" id="449393"/>
    <lineage>
        <taxon>unclassified sequences</taxon>
        <taxon>metagenomes</taxon>
        <taxon>ecological metagenomes</taxon>
    </lineage>
</organism>
<gene>
    <name evidence="2" type="ORF">UFOPK1722_00832</name>
</gene>
<feature type="region of interest" description="Disordered" evidence="1">
    <location>
        <begin position="198"/>
        <end position="244"/>
    </location>
</feature>
<evidence type="ECO:0000256" key="1">
    <source>
        <dbReference type="SAM" id="MobiDB-lite"/>
    </source>
</evidence>
<reference evidence="2" key="1">
    <citation type="submission" date="2020-05" db="EMBL/GenBank/DDBJ databases">
        <authorList>
            <person name="Chiriac C."/>
            <person name="Salcher M."/>
            <person name="Ghai R."/>
            <person name="Kavagutti S V."/>
        </authorList>
    </citation>
    <scope>NUCLEOTIDE SEQUENCE</scope>
</reference>